<dbReference type="STRING" id="1210090.GCA_001613185_06642"/>
<feature type="region of interest" description="Disordered" evidence="1">
    <location>
        <begin position="1"/>
        <end position="49"/>
    </location>
</feature>
<feature type="region of interest" description="Disordered" evidence="1">
    <location>
        <begin position="403"/>
        <end position="452"/>
    </location>
</feature>
<dbReference type="RefSeq" id="WP_067514204.1">
    <property type="nucleotide sequence ID" value="NZ_QNRE01000029.1"/>
</dbReference>
<evidence type="ECO:0000313" key="4">
    <source>
        <dbReference type="Proteomes" id="UP000252586"/>
    </source>
</evidence>
<dbReference type="Proteomes" id="UP000252586">
    <property type="component" value="Unassembled WGS sequence"/>
</dbReference>
<dbReference type="InterPro" id="IPR050336">
    <property type="entry name" value="Chromosome_partition/occlusion"/>
</dbReference>
<dbReference type="GO" id="GO:0045881">
    <property type="term" value="P:positive regulation of sporulation resulting in formation of a cellular spore"/>
    <property type="evidence" value="ECO:0007669"/>
    <property type="project" value="TreeGrafter"/>
</dbReference>
<dbReference type="Pfam" id="PF02195">
    <property type="entry name" value="ParB_N"/>
    <property type="match status" value="1"/>
</dbReference>
<dbReference type="EMBL" id="QNRE01000029">
    <property type="protein sequence ID" value="RBO79952.1"/>
    <property type="molecule type" value="Genomic_DNA"/>
</dbReference>
<keyword evidence="4" id="KW-1185">Reference proteome</keyword>
<evidence type="ECO:0000313" key="3">
    <source>
        <dbReference type="EMBL" id="RBO79952.1"/>
    </source>
</evidence>
<dbReference type="InterPro" id="IPR036086">
    <property type="entry name" value="ParB/Sulfiredoxin_sf"/>
</dbReference>
<feature type="region of interest" description="Disordered" evidence="1">
    <location>
        <begin position="360"/>
        <end position="388"/>
    </location>
</feature>
<dbReference type="GO" id="GO:0007059">
    <property type="term" value="P:chromosome segregation"/>
    <property type="evidence" value="ECO:0007669"/>
    <property type="project" value="TreeGrafter"/>
</dbReference>
<dbReference type="SUPFAM" id="SSF110849">
    <property type="entry name" value="ParB/Sulfiredoxin"/>
    <property type="match status" value="1"/>
</dbReference>
<feature type="compositionally biased region" description="Basic and acidic residues" evidence="1">
    <location>
        <begin position="403"/>
        <end position="414"/>
    </location>
</feature>
<sequence length="649" mass="70537">MPTDTDTPTTGTDPDIGDTVDTADLTPESTTTDSALDPGIDEPSTGITDVADADAQITDAADSDGAGDGDGDGLCTGLTVDPALLEIDENVRKSFHLEDHPEVTDSIREHGVLDPILAVRMPDKRLVVRDGQVRTLTALAFELPEVPVYIRDFDPNVDVNEAQIERIFEQITLNDRRIPLTNGDRAAGITQALDLGASVTRVAKALQTKREQVKLVGKVGASPTARRLIDDNDQYDLMHAAIIAKYDNVGDHDAVRRLLNANSDWFDYEANRIAADRAEQRAYLAHALPYAQAALGILTDYPDLDDLHRGELLRATDIVDAAGGPIDFATIAANPGPWLVWLDLDQDPVWVEIDSGHIIDPDTVDWDTRDQPDAEPADGLRHAREVEQRDQIVPEYFLPREHLDTLGLRERPEPETDDTDTGIGDVADAGEDPDPGQPGSRFGQVDPEQAAAERRAAAEAAAQAAAQAAEIDRAARRRVRELNKLGLAAKATRIEFVTQLLARKTPPIPAALFLTRSLLADPSLIGEYNAYSTALKLLGIEGYRSRLDMLATLDTTKPARAQVIALALVLGGYEHRTDKDLWRHAESAVRRYLTFLRELGYTLVPVELAALGEIKAADIDIDNPTAADDKPAAGDTNVDTHDQDLPEAA</sequence>
<accession>A0A366CWA0</accession>
<evidence type="ECO:0000256" key="1">
    <source>
        <dbReference type="SAM" id="MobiDB-lite"/>
    </source>
</evidence>
<feature type="compositionally biased region" description="Low complexity" evidence="1">
    <location>
        <begin position="1"/>
        <end position="22"/>
    </location>
</feature>
<dbReference type="AlphaFoldDB" id="A0A366CWA0"/>
<dbReference type="PANTHER" id="PTHR33375:SF1">
    <property type="entry name" value="CHROMOSOME-PARTITIONING PROTEIN PARB-RELATED"/>
    <property type="match status" value="1"/>
</dbReference>
<feature type="region of interest" description="Disordered" evidence="1">
    <location>
        <begin position="625"/>
        <end position="649"/>
    </location>
</feature>
<dbReference type="SMART" id="SM00470">
    <property type="entry name" value="ParB"/>
    <property type="match status" value="1"/>
</dbReference>
<gene>
    <name evidence="3" type="ORF">DFR74_12928</name>
</gene>
<name>A0A366CWA0_9NOCA</name>
<dbReference type="OrthoDB" id="3846919at2"/>
<evidence type="ECO:0000259" key="2">
    <source>
        <dbReference type="SMART" id="SM00470"/>
    </source>
</evidence>
<organism evidence="3 4">
    <name type="scientific">Nocardia puris</name>
    <dbReference type="NCBI Taxonomy" id="208602"/>
    <lineage>
        <taxon>Bacteria</taxon>
        <taxon>Bacillati</taxon>
        <taxon>Actinomycetota</taxon>
        <taxon>Actinomycetes</taxon>
        <taxon>Mycobacteriales</taxon>
        <taxon>Nocardiaceae</taxon>
        <taxon>Nocardia</taxon>
    </lineage>
</organism>
<dbReference type="GO" id="GO:0005694">
    <property type="term" value="C:chromosome"/>
    <property type="evidence" value="ECO:0007669"/>
    <property type="project" value="TreeGrafter"/>
</dbReference>
<dbReference type="InterPro" id="IPR003115">
    <property type="entry name" value="ParB_N"/>
</dbReference>
<protein>
    <submittedName>
        <fullName evidence="3">ParB family chromosome partitioning protein</fullName>
    </submittedName>
</protein>
<feature type="domain" description="ParB-like N-terminal" evidence="2">
    <location>
        <begin position="78"/>
        <end position="167"/>
    </location>
</feature>
<proteinExistence type="predicted"/>
<comment type="caution">
    <text evidence="3">The sequence shown here is derived from an EMBL/GenBank/DDBJ whole genome shotgun (WGS) entry which is preliminary data.</text>
</comment>
<feature type="compositionally biased region" description="Basic and acidic residues" evidence="1">
    <location>
        <begin position="627"/>
        <end position="649"/>
    </location>
</feature>
<dbReference type="CDD" id="cd16387">
    <property type="entry name" value="ParB_N_Srx"/>
    <property type="match status" value="1"/>
</dbReference>
<dbReference type="Gene3D" id="3.90.1530.10">
    <property type="entry name" value="Conserved hypothetical protein from pyrococcus furiosus pfu- 392566-001, ParB domain"/>
    <property type="match status" value="1"/>
</dbReference>
<dbReference type="PANTHER" id="PTHR33375">
    <property type="entry name" value="CHROMOSOME-PARTITIONING PROTEIN PARB-RELATED"/>
    <property type="match status" value="1"/>
</dbReference>
<reference evidence="3 4" key="1">
    <citation type="submission" date="2018-06" db="EMBL/GenBank/DDBJ databases">
        <title>Genomic Encyclopedia of Type Strains, Phase IV (KMG-IV): sequencing the most valuable type-strain genomes for metagenomic binning, comparative biology and taxonomic classification.</title>
        <authorList>
            <person name="Goeker M."/>
        </authorList>
    </citation>
    <scope>NUCLEOTIDE SEQUENCE [LARGE SCALE GENOMIC DNA]</scope>
    <source>
        <strain evidence="3 4">DSM 44599</strain>
    </source>
</reference>